<reference evidence="5" key="1">
    <citation type="journal article" date="2016" name="Nat. Biotechnol.">
        <title>Sequencing wild and cultivated cassava and related species reveals extensive interspecific hybridization and genetic diversity.</title>
        <authorList>
            <person name="Bredeson J.V."/>
            <person name="Lyons J.B."/>
            <person name="Prochnik S.E."/>
            <person name="Wu G.A."/>
            <person name="Ha C.M."/>
            <person name="Edsinger-Gonzales E."/>
            <person name="Grimwood J."/>
            <person name="Schmutz J."/>
            <person name="Rabbi I.Y."/>
            <person name="Egesi C."/>
            <person name="Nauluvula P."/>
            <person name="Lebot V."/>
            <person name="Ndunguru J."/>
            <person name="Mkamilo G."/>
            <person name="Bart R.S."/>
            <person name="Setter T.L."/>
            <person name="Gleadow R.M."/>
            <person name="Kulakow P."/>
            <person name="Ferguson M.E."/>
            <person name="Rounsley S."/>
            <person name="Rokhsar D.S."/>
        </authorList>
    </citation>
    <scope>NUCLEOTIDE SEQUENCE [LARGE SCALE GENOMIC DNA]</scope>
    <source>
        <strain evidence="5">cv. AM560-2</strain>
    </source>
</reference>
<dbReference type="PROSITE" id="PS51367">
    <property type="entry name" value="THAUMATIN_2"/>
    <property type="match status" value="1"/>
</dbReference>
<organism evidence="4 5">
    <name type="scientific">Manihot esculenta</name>
    <name type="common">Cassava</name>
    <name type="synonym">Jatropha manihot</name>
    <dbReference type="NCBI Taxonomy" id="3983"/>
    <lineage>
        <taxon>Eukaryota</taxon>
        <taxon>Viridiplantae</taxon>
        <taxon>Streptophyta</taxon>
        <taxon>Embryophyta</taxon>
        <taxon>Tracheophyta</taxon>
        <taxon>Spermatophyta</taxon>
        <taxon>Magnoliopsida</taxon>
        <taxon>eudicotyledons</taxon>
        <taxon>Gunneridae</taxon>
        <taxon>Pentapetalae</taxon>
        <taxon>rosids</taxon>
        <taxon>fabids</taxon>
        <taxon>Malpighiales</taxon>
        <taxon>Euphorbiaceae</taxon>
        <taxon>Crotonoideae</taxon>
        <taxon>Manihoteae</taxon>
        <taxon>Manihot</taxon>
    </lineage>
</organism>
<evidence type="ECO:0000256" key="2">
    <source>
        <dbReference type="PIRSR" id="PIRSR002703-1"/>
    </source>
</evidence>
<proteinExistence type="inferred from homology"/>
<feature type="signal peptide" evidence="3">
    <location>
        <begin position="1"/>
        <end position="23"/>
    </location>
</feature>
<feature type="disulfide bond" evidence="2">
    <location>
        <begin position="162"/>
        <end position="245"/>
    </location>
</feature>
<evidence type="ECO:0008006" key="6">
    <source>
        <dbReference type="Google" id="ProtNLM"/>
    </source>
</evidence>
<feature type="disulfide bond" evidence="2">
    <location>
        <begin position="206"/>
        <end position="215"/>
    </location>
</feature>
<accession>A0A2C9UMU2</accession>
<evidence type="ECO:0000256" key="3">
    <source>
        <dbReference type="SAM" id="SignalP"/>
    </source>
</evidence>
<dbReference type="PANTHER" id="PTHR31048">
    <property type="entry name" value="OS03G0233200 PROTEIN"/>
    <property type="match status" value="1"/>
</dbReference>
<evidence type="ECO:0000313" key="4">
    <source>
        <dbReference type="EMBL" id="OAY32259.1"/>
    </source>
</evidence>
<dbReference type="PIRSF" id="PIRSF002703">
    <property type="entry name" value="Thaumatin"/>
    <property type="match status" value="1"/>
</dbReference>
<comment type="similarity">
    <text evidence="1">Belongs to the thaumatin family.</text>
</comment>
<dbReference type="SMART" id="SM00205">
    <property type="entry name" value="THN"/>
    <property type="match status" value="1"/>
</dbReference>
<sequence>MISLMALSHFLLLIFVSLFGTDAAKIITILNKCDFTIWPGYQIGFPLGDGELRPVSSGFELSAGASLNLTVAHYATVWGRTGCSFNESGLGTCITGDCDGRLSCGDDETGWWYITPQPVTHASLRFGEDKFPDVFALNVGDGYNIPISITPYGGSNGGEGRCKATSCSIDLNKSCPDELKVRSNGSTVACRNPCLRYFSPEPQFCCPYGYERGDCQPTNYYEVFEAACPSAGAAPEFDSSKSSVCSYANNYLISFC</sequence>
<comment type="caution">
    <text evidence="4">The sequence shown here is derived from an EMBL/GenBank/DDBJ whole genome shotgun (WGS) entry which is preliminary data.</text>
</comment>
<dbReference type="InterPro" id="IPR017949">
    <property type="entry name" value="Thaumatin_CS"/>
</dbReference>
<dbReference type="AlphaFoldDB" id="A0A2C9UMU2"/>
<feature type="disulfide bond" evidence="2">
    <location>
        <begin position="175"/>
        <end position="190"/>
    </location>
</feature>
<evidence type="ECO:0000256" key="1">
    <source>
        <dbReference type="ARBA" id="ARBA00010607"/>
    </source>
</evidence>
<feature type="disulfide bond" evidence="2">
    <location>
        <begin position="98"/>
        <end position="104"/>
    </location>
</feature>
<dbReference type="EMBL" id="CM004399">
    <property type="protein sequence ID" value="OAY32259.1"/>
    <property type="molecule type" value="Genomic_DNA"/>
</dbReference>
<feature type="disulfide bond" evidence="2">
    <location>
        <begin position="194"/>
        <end position="205"/>
    </location>
</feature>
<dbReference type="PRINTS" id="PR00347">
    <property type="entry name" value="THAUMATIN"/>
</dbReference>
<dbReference type="Gene3D" id="2.60.110.10">
    <property type="entry name" value="Thaumatin"/>
    <property type="match status" value="1"/>
</dbReference>
<protein>
    <recommendedName>
        <fullName evidence="6">Thaumatin-like protein</fullName>
    </recommendedName>
</protein>
<evidence type="ECO:0000313" key="5">
    <source>
        <dbReference type="Proteomes" id="UP000091857"/>
    </source>
</evidence>
<dbReference type="Pfam" id="PF00314">
    <property type="entry name" value="Thaumatin"/>
    <property type="match status" value="1"/>
</dbReference>
<name>A0A2C9UMU2_MANES</name>
<dbReference type="OrthoDB" id="1998834at2759"/>
<dbReference type="InterPro" id="IPR001938">
    <property type="entry name" value="Thaumatin"/>
</dbReference>
<feature type="disulfide bond" evidence="2">
    <location>
        <begin position="33"/>
        <end position="256"/>
    </location>
</feature>
<dbReference type="Proteomes" id="UP000091857">
    <property type="component" value="Chromosome 13"/>
</dbReference>
<feature type="disulfide bond" evidence="2">
    <location>
        <begin position="83"/>
        <end position="93"/>
    </location>
</feature>
<dbReference type="PROSITE" id="PS00316">
    <property type="entry name" value="THAUMATIN_1"/>
    <property type="match status" value="1"/>
</dbReference>
<keyword evidence="5" id="KW-1185">Reference proteome</keyword>
<dbReference type="Gramene" id="Manes.13G003900.1.v8.1">
    <property type="protein sequence ID" value="Manes.13G003900.1.v8.1.CDS"/>
    <property type="gene ID" value="Manes.13G003900.v8.1"/>
</dbReference>
<feature type="chain" id="PRO_5013265637" description="Thaumatin-like protein" evidence="3">
    <location>
        <begin position="24"/>
        <end position="256"/>
    </location>
</feature>
<gene>
    <name evidence="4" type="ORF">MANES_13G003900v8</name>
</gene>
<dbReference type="InterPro" id="IPR037176">
    <property type="entry name" value="Osmotin/thaumatin-like_sf"/>
</dbReference>
<keyword evidence="2" id="KW-1015">Disulfide bond</keyword>
<feature type="disulfide bond" evidence="2">
    <location>
        <begin position="167"/>
        <end position="228"/>
    </location>
</feature>
<keyword evidence="3" id="KW-0732">Signal</keyword>
<dbReference type="SUPFAM" id="SSF49870">
    <property type="entry name" value="Osmotin, thaumatin-like protein"/>
    <property type="match status" value="1"/>
</dbReference>
<dbReference type="GO" id="GO:0006952">
    <property type="term" value="P:defense response"/>
    <property type="evidence" value="ECO:0000318"/>
    <property type="project" value="GO_Central"/>
</dbReference>